<accession>A0A7S4VEA0</accession>
<name>A0A7S4VEA0_9DINO</name>
<sequence length="123" mass="13701">MPYDIRGGLKPFWVRRPRRLPRASISTPRSRIGKLPVQAMGDLRAQAYLKKVEDMVVATSRSAADDPHKKGVATMLAGLDQANMKFRVKAGVVMAKNAKIRGEVVDLPYDIRGKVAEIMVNER</sequence>
<gene>
    <name evidence="1" type="ORF">AMON00008_LOCUS18072</name>
</gene>
<reference evidence="1" key="1">
    <citation type="submission" date="2021-01" db="EMBL/GenBank/DDBJ databases">
        <authorList>
            <person name="Corre E."/>
            <person name="Pelletier E."/>
            <person name="Niang G."/>
            <person name="Scheremetjew M."/>
            <person name="Finn R."/>
            <person name="Kale V."/>
            <person name="Holt S."/>
            <person name="Cochrane G."/>
            <person name="Meng A."/>
            <person name="Brown T."/>
            <person name="Cohen L."/>
        </authorList>
    </citation>
    <scope>NUCLEOTIDE SEQUENCE</scope>
    <source>
        <strain evidence="1">CCMP3105</strain>
    </source>
</reference>
<dbReference type="EMBL" id="HBNR01026716">
    <property type="protein sequence ID" value="CAE4579111.1"/>
    <property type="molecule type" value="Transcribed_RNA"/>
</dbReference>
<proteinExistence type="predicted"/>
<protein>
    <submittedName>
        <fullName evidence="1">Uncharacterized protein</fullName>
    </submittedName>
</protein>
<organism evidence="1">
    <name type="scientific">Alexandrium monilatum</name>
    <dbReference type="NCBI Taxonomy" id="311494"/>
    <lineage>
        <taxon>Eukaryota</taxon>
        <taxon>Sar</taxon>
        <taxon>Alveolata</taxon>
        <taxon>Dinophyceae</taxon>
        <taxon>Gonyaulacales</taxon>
        <taxon>Pyrocystaceae</taxon>
        <taxon>Alexandrium</taxon>
    </lineage>
</organism>
<evidence type="ECO:0000313" key="1">
    <source>
        <dbReference type="EMBL" id="CAE4579111.1"/>
    </source>
</evidence>
<dbReference type="AlphaFoldDB" id="A0A7S4VEA0"/>